<keyword evidence="7" id="KW-1185">Reference proteome</keyword>
<comment type="function">
    <text evidence="4">Catalyzes the transfer of a formyl group from 10-formyltetrahydrofolate to 5-phospho-ribosyl-glycinamide (GAR), producing 5-phospho-ribosyl-N-formylglycinamide (FGAR) and tetrahydrofolate.</text>
</comment>
<feature type="domain" description="Formyl transferase N-terminal" evidence="5">
    <location>
        <begin position="15"/>
        <end position="196"/>
    </location>
</feature>
<evidence type="ECO:0000313" key="6">
    <source>
        <dbReference type="EMBL" id="ASV74400.1"/>
    </source>
</evidence>
<dbReference type="PANTHER" id="PTHR43369">
    <property type="entry name" value="PHOSPHORIBOSYLGLYCINAMIDE FORMYLTRANSFERASE"/>
    <property type="match status" value="1"/>
</dbReference>
<dbReference type="Proteomes" id="UP000215086">
    <property type="component" value="Chromosome"/>
</dbReference>
<dbReference type="Pfam" id="PF00551">
    <property type="entry name" value="Formyl_trans_N"/>
    <property type="match status" value="1"/>
</dbReference>
<evidence type="ECO:0000313" key="7">
    <source>
        <dbReference type="Proteomes" id="UP000215086"/>
    </source>
</evidence>
<evidence type="ECO:0000256" key="1">
    <source>
        <dbReference type="ARBA" id="ARBA00005054"/>
    </source>
</evidence>
<dbReference type="KEGG" id="ttf:THTE_1798"/>
<dbReference type="AlphaFoldDB" id="A0A286REL9"/>
<dbReference type="InterPro" id="IPR004607">
    <property type="entry name" value="GART"/>
</dbReference>
<dbReference type="EC" id="2.1.2.2" evidence="4"/>
<comment type="catalytic activity">
    <reaction evidence="4">
        <text>N(1)-(5-phospho-beta-D-ribosyl)glycinamide + (6R)-10-formyltetrahydrofolate = N(2)-formyl-N(1)-(5-phospho-beta-D-ribosyl)glycinamide + (6S)-5,6,7,8-tetrahydrofolate + H(+)</text>
        <dbReference type="Rhea" id="RHEA:15053"/>
        <dbReference type="ChEBI" id="CHEBI:15378"/>
        <dbReference type="ChEBI" id="CHEBI:57453"/>
        <dbReference type="ChEBI" id="CHEBI:143788"/>
        <dbReference type="ChEBI" id="CHEBI:147286"/>
        <dbReference type="ChEBI" id="CHEBI:195366"/>
        <dbReference type="EC" id="2.1.2.2"/>
    </reaction>
</comment>
<comment type="similarity">
    <text evidence="4">Belongs to the GART family.</text>
</comment>
<feature type="binding site" evidence="4">
    <location>
        <position position="116"/>
    </location>
    <ligand>
        <name>(6R)-10-formyltetrahydrofolate</name>
        <dbReference type="ChEBI" id="CHEBI:195366"/>
    </ligand>
</feature>
<keyword evidence="2 4" id="KW-0808">Transferase</keyword>
<sequence length="223" mass="24655">MPVKGTSKSEKLLPIAVLISGAGTTLKNLIEKKKEGKLPVDFRLVISSNPQAGGLQHAAAAQIPAIVVDWNKYRDPQPFSEEIFDHCRRQNVKLVVMGGFLKRLVIPPDFENRVVNIHPALIPAFCGQGFYGLRVHQAVLDYGAKITGCTVHFADNLYDHGPIILQRVVPVLDDDTPETLAARVFQEECKAYPEAITLIAEGRVQVEGRKVKILPPKDVDFEL</sequence>
<accession>A0A286REL9</accession>
<gene>
    <name evidence="4" type="primary">purN</name>
    <name evidence="6" type="ORF">THTE_1798</name>
</gene>
<dbReference type="GO" id="GO:0005829">
    <property type="term" value="C:cytosol"/>
    <property type="evidence" value="ECO:0007669"/>
    <property type="project" value="TreeGrafter"/>
</dbReference>
<evidence type="ECO:0000256" key="3">
    <source>
        <dbReference type="ARBA" id="ARBA00022755"/>
    </source>
</evidence>
<proteinExistence type="inferred from homology"/>
<dbReference type="EMBL" id="CP018477">
    <property type="protein sequence ID" value="ASV74400.1"/>
    <property type="molecule type" value="Genomic_DNA"/>
</dbReference>
<dbReference type="GO" id="GO:0004644">
    <property type="term" value="F:phosphoribosylglycinamide formyltransferase activity"/>
    <property type="evidence" value="ECO:0007669"/>
    <property type="project" value="UniProtKB-UniRule"/>
</dbReference>
<feature type="site" description="Raises pKa of active site His" evidence="4">
    <location>
        <position position="159"/>
    </location>
</feature>
<dbReference type="InterPro" id="IPR002376">
    <property type="entry name" value="Formyl_transf_N"/>
</dbReference>
<dbReference type="UniPathway" id="UPA00074">
    <property type="reaction ID" value="UER00126"/>
</dbReference>
<dbReference type="Gene3D" id="3.40.50.170">
    <property type="entry name" value="Formyl transferase, N-terminal domain"/>
    <property type="match status" value="1"/>
</dbReference>
<dbReference type="CDD" id="cd08645">
    <property type="entry name" value="FMT_core_GART"/>
    <property type="match status" value="1"/>
</dbReference>
<keyword evidence="3 4" id="KW-0658">Purine biosynthesis</keyword>
<feature type="binding site" evidence="4">
    <location>
        <position position="74"/>
    </location>
    <ligand>
        <name>(6R)-10-formyltetrahydrofolate</name>
        <dbReference type="ChEBI" id="CHEBI:195366"/>
    </ligand>
</feature>
<dbReference type="GO" id="GO:0006189">
    <property type="term" value="P:'de novo' IMP biosynthetic process"/>
    <property type="evidence" value="ECO:0007669"/>
    <property type="project" value="UniProtKB-UniRule"/>
</dbReference>
<evidence type="ECO:0000256" key="4">
    <source>
        <dbReference type="HAMAP-Rule" id="MF_01930"/>
    </source>
</evidence>
<comment type="pathway">
    <text evidence="1 4">Purine metabolism; IMP biosynthesis via de novo pathway; N(2)-formyl-N(1)-(5-phospho-D-ribosyl)glycinamide from N(1)-(5-phospho-D-ribosyl)glycinamide (10-formyl THF route): step 1/1.</text>
</comment>
<dbReference type="HAMAP" id="MF_01930">
    <property type="entry name" value="PurN"/>
    <property type="match status" value="1"/>
</dbReference>
<dbReference type="SUPFAM" id="SSF53328">
    <property type="entry name" value="Formyltransferase"/>
    <property type="match status" value="1"/>
</dbReference>
<dbReference type="PANTHER" id="PTHR43369:SF2">
    <property type="entry name" value="PHOSPHORIBOSYLGLYCINAMIDE FORMYLTRANSFERASE"/>
    <property type="match status" value="1"/>
</dbReference>
<comment type="caution">
    <text evidence="4">Lacks conserved residue(s) required for the propagation of feature annotation.</text>
</comment>
<feature type="active site" description="Proton donor" evidence="4">
    <location>
        <position position="118"/>
    </location>
</feature>
<protein>
    <recommendedName>
        <fullName evidence="4">Phosphoribosylglycinamide formyltransferase</fullName>
        <ecNumber evidence="4">2.1.2.2</ecNumber>
    </recommendedName>
    <alternativeName>
        <fullName evidence="4">5'-phosphoribosylglycinamide transformylase</fullName>
    </alternativeName>
    <alternativeName>
        <fullName evidence="4">GAR transformylase</fullName>
        <shortName evidence="4">GART</shortName>
    </alternativeName>
</protein>
<evidence type="ECO:0000259" key="5">
    <source>
        <dbReference type="Pfam" id="PF00551"/>
    </source>
</evidence>
<reference evidence="6 7" key="1">
    <citation type="journal article" name="Front. Microbiol.">
        <title>Sugar Metabolism of the First Thermophilic Planctomycete Thermogutta terrifontis: Comparative Genomic and Transcriptomic Approaches.</title>
        <authorList>
            <person name="Elcheninov A.G."/>
            <person name="Menzel P."/>
            <person name="Gudbergsdottir S.R."/>
            <person name="Slesarev A.I."/>
            <person name="Kadnikov V.V."/>
            <person name="Krogh A."/>
            <person name="Bonch-Osmolovskaya E.A."/>
            <person name="Peng X."/>
            <person name="Kublanov I.V."/>
        </authorList>
    </citation>
    <scope>NUCLEOTIDE SEQUENCE [LARGE SCALE GENOMIC DNA]</scope>
    <source>
        <strain evidence="6 7">R1</strain>
    </source>
</reference>
<dbReference type="RefSeq" id="WP_095414735.1">
    <property type="nucleotide sequence ID" value="NZ_CP018477.1"/>
</dbReference>
<dbReference type="OrthoDB" id="9806170at2"/>
<organism evidence="6 7">
    <name type="scientific">Thermogutta terrifontis</name>
    <dbReference type="NCBI Taxonomy" id="1331910"/>
    <lineage>
        <taxon>Bacteria</taxon>
        <taxon>Pseudomonadati</taxon>
        <taxon>Planctomycetota</taxon>
        <taxon>Planctomycetia</taxon>
        <taxon>Pirellulales</taxon>
        <taxon>Thermoguttaceae</taxon>
        <taxon>Thermogutta</taxon>
    </lineage>
</organism>
<name>A0A286REL9_9BACT</name>
<dbReference type="NCBIfam" id="TIGR00639">
    <property type="entry name" value="PurN"/>
    <property type="match status" value="1"/>
</dbReference>
<dbReference type="InterPro" id="IPR036477">
    <property type="entry name" value="Formyl_transf_N_sf"/>
</dbReference>
<evidence type="ECO:0000256" key="2">
    <source>
        <dbReference type="ARBA" id="ARBA00022679"/>
    </source>
</evidence>